<keyword evidence="5 7" id="KW-0472">Membrane</keyword>
<evidence type="ECO:0000256" key="2">
    <source>
        <dbReference type="ARBA" id="ARBA00022448"/>
    </source>
</evidence>
<evidence type="ECO:0000256" key="4">
    <source>
        <dbReference type="ARBA" id="ARBA00022989"/>
    </source>
</evidence>
<feature type="region of interest" description="Disordered" evidence="6">
    <location>
        <begin position="1"/>
        <end position="27"/>
    </location>
</feature>
<evidence type="ECO:0000256" key="1">
    <source>
        <dbReference type="ARBA" id="ARBA00004141"/>
    </source>
</evidence>
<evidence type="ECO:0000313" key="10">
    <source>
        <dbReference type="Proteomes" id="UP001515480"/>
    </source>
</evidence>
<proteinExistence type="predicted"/>
<dbReference type="InterPro" id="IPR020846">
    <property type="entry name" value="MFS_dom"/>
</dbReference>
<dbReference type="InterPro" id="IPR011701">
    <property type="entry name" value="MFS"/>
</dbReference>
<feature type="transmembrane region" description="Helical" evidence="7">
    <location>
        <begin position="294"/>
        <end position="315"/>
    </location>
</feature>
<feature type="transmembrane region" description="Helical" evidence="7">
    <location>
        <begin position="384"/>
        <end position="411"/>
    </location>
</feature>
<evidence type="ECO:0000313" key="9">
    <source>
        <dbReference type="EMBL" id="KAL1520594.1"/>
    </source>
</evidence>
<dbReference type="PANTHER" id="PTHR23506:SF26">
    <property type="entry name" value="MFS-TYPE TRANSPORTER SLC18B1"/>
    <property type="match status" value="1"/>
</dbReference>
<keyword evidence="10" id="KW-1185">Reference proteome</keyword>
<feature type="transmembrane region" description="Helical" evidence="7">
    <location>
        <begin position="257"/>
        <end position="274"/>
    </location>
</feature>
<feature type="transmembrane region" description="Helical" evidence="7">
    <location>
        <begin position="99"/>
        <end position="124"/>
    </location>
</feature>
<feature type="transmembrane region" description="Helical" evidence="7">
    <location>
        <begin position="200"/>
        <end position="219"/>
    </location>
</feature>
<evidence type="ECO:0000256" key="3">
    <source>
        <dbReference type="ARBA" id="ARBA00022692"/>
    </source>
</evidence>
<gene>
    <name evidence="9" type="ORF">AB1Y20_022170</name>
</gene>
<evidence type="ECO:0000256" key="7">
    <source>
        <dbReference type="SAM" id="Phobius"/>
    </source>
</evidence>
<keyword evidence="2" id="KW-0813">Transport</keyword>
<keyword evidence="4 7" id="KW-1133">Transmembrane helix</keyword>
<dbReference type="GO" id="GO:0016020">
    <property type="term" value="C:membrane"/>
    <property type="evidence" value="ECO:0007669"/>
    <property type="project" value="UniProtKB-SubCell"/>
</dbReference>
<protein>
    <recommendedName>
        <fullName evidence="8">Major facilitator superfamily (MFS) profile domain-containing protein</fullName>
    </recommendedName>
</protein>
<sequence length="452" mass="46783">MDEGTPLAPPPPPPLPPAPEPSTEEPPNQRLRLLICSLISFTLLNSANNSQPAAFLPGIASDLGVGKTWVGAFFSFQTIGQLLGTVTAPLFVKATATRAPIVVLGGAILALNTFVMGIVCMPGARSVSTAVFIAYLCTGRFINGAVGGAGSVVALSMLLRVTGELNAATYVGLMEAANMIGNIFGPSVGGLIEQSFGPAAPFWVYAALIALVSVVLLFAGSESQHTADLEIGHLKDPESKAKGSEVNGWKLYSKPPVIATLCANGIVMIPMALVEPTLEPYASSEPTFLTPFQVGLVLAAMSIGAITAALFVGFVSKRVGQIVPTVAGYVLIVAGMSCFAYAPKNVGYFILALVCMGMGGMSAFVVSSLLLMRLCRTYGLDARAYAELIAAGVNLAGTLGLTIGSLLSGALSESFGFRRMAEFLSLGGLVSGLILLIPCHPMVMGRKLAPIQ</sequence>
<dbReference type="Pfam" id="PF07690">
    <property type="entry name" value="MFS_1"/>
    <property type="match status" value="1"/>
</dbReference>
<dbReference type="SUPFAM" id="SSF103473">
    <property type="entry name" value="MFS general substrate transporter"/>
    <property type="match status" value="1"/>
</dbReference>
<feature type="transmembrane region" description="Helical" evidence="7">
    <location>
        <begin position="130"/>
        <end position="155"/>
    </location>
</feature>
<evidence type="ECO:0000256" key="6">
    <source>
        <dbReference type="SAM" id="MobiDB-lite"/>
    </source>
</evidence>
<dbReference type="AlphaFoldDB" id="A0AB34JGB5"/>
<dbReference type="GO" id="GO:0022857">
    <property type="term" value="F:transmembrane transporter activity"/>
    <property type="evidence" value="ECO:0007669"/>
    <property type="project" value="InterPro"/>
</dbReference>
<feature type="transmembrane region" description="Helical" evidence="7">
    <location>
        <begin position="423"/>
        <end position="443"/>
    </location>
</feature>
<feature type="transmembrane region" description="Helical" evidence="7">
    <location>
        <begin position="68"/>
        <end position="92"/>
    </location>
</feature>
<keyword evidence="3 7" id="KW-0812">Transmembrane</keyword>
<feature type="compositionally biased region" description="Pro residues" evidence="6">
    <location>
        <begin position="7"/>
        <end position="20"/>
    </location>
</feature>
<dbReference type="PANTHER" id="PTHR23506">
    <property type="entry name" value="GH10249P"/>
    <property type="match status" value="1"/>
</dbReference>
<dbReference type="InterPro" id="IPR050930">
    <property type="entry name" value="MFS_Vesicular_Transporter"/>
</dbReference>
<feature type="transmembrane region" description="Helical" evidence="7">
    <location>
        <begin position="348"/>
        <end position="372"/>
    </location>
</feature>
<accession>A0AB34JGB5</accession>
<dbReference type="InterPro" id="IPR036259">
    <property type="entry name" value="MFS_trans_sf"/>
</dbReference>
<comment type="subcellular location">
    <subcellularLocation>
        <location evidence="1">Membrane</location>
        <topology evidence="1">Multi-pass membrane protein</topology>
    </subcellularLocation>
</comment>
<dbReference type="Gene3D" id="1.20.1250.20">
    <property type="entry name" value="MFS general substrate transporter like domains"/>
    <property type="match status" value="2"/>
</dbReference>
<feature type="transmembrane region" description="Helical" evidence="7">
    <location>
        <begin position="167"/>
        <end position="188"/>
    </location>
</feature>
<name>A0AB34JGB5_PRYPA</name>
<dbReference type="EMBL" id="JBGBPQ010000008">
    <property type="protein sequence ID" value="KAL1520594.1"/>
    <property type="molecule type" value="Genomic_DNA"/>
</dbReference>
<evidence type="ECO:0000256" key="5">
    <source>
        <dbReference type="ARBA" id="ARBA00023136"/>
    </source>
</evidence>
<dbReference type="PROSITE" id="PS50850">
    <property type="entry name" value="MFS"/>
    <property type="match status" value="1"/>
</dbReference>
<dbReference type="Proteomes" id="UP001515480">
    <property type="component" value="Unassembled WGS sequence"/>
</dbReference>
<reference evidence="9 10" key="1">
    <citation type="journal article" date="2024" name="Science">
        <title>Giant polyketide synthase enzymes in the biosynthesis of giant marine polyether toxins.</title>
        <authorList>
            <person name="Fallon T.R."/>
            <person name="Shende V.V."/>
            <person name="Wierzbicki I.H."/>
            <person name="Pendleton A.L."/>
            <person name="Watervoot N.F."/>
            <person name="Auber R.P."/>
            <person name="Gonzalez D.J."/>
            <person name="Wisecaver J.H."/>
            <person name="Moore B.S."/>
        </authorList>
    </citation>
    <scope>NUCLEOTIDE SEQUENCE [LARGE SCALE GENOMIC DNA]</scope>
    <source>
        <strain evidence="9 10">12B1</strain>
    </source>
</reference>
<evidence type="ECO:0000259" key="8">
    <source>
        <dbReference type="PROSITE" id="PS50850"/>
    </source>
</evidence>
<comment type="caution">
    <text evidence="9">The sequence shown here is derived from an EMBL/GenBank/DDBJ whole genome shotgun (WGS) entry which is preliminary data.</text>
</comment>
<feature type="transmembrane region" description="Helical" evidence="7">
    <location>
        <begin position="322"/>
        <end position="342"/>
    </location>
</feature>
<feature type="domain" description="Major facilitator superfamily (MFS) profile" evidence="8">
    <location>
        <begin position="34"/>
        <end position="444"/>
    </location>
</feature>
<organism evidence="9 10">
    <name type="scientific">Prymnesium parvum</name>
    <name type="common">Toxic golden alga</name>
    <dbReference type="NCBI Taxonomy" id="97485"/>
    <lineage>
        <taxon>Eukaryota</taxon>
        <taxon>Haptista</taxon>
        <taxon>Haptophyta</taxon>
        <taxon>Prymnesiophyceae</taxon>
        <taxon>Prymnesiales</taxon>
        <taxon>Prymnesiaceae</taxon>
        <taxon>Prymnesium</taxon>
    </lineage>
</organism>